<dbReference type="InterPro" id="IPR017938">
    <property type="entry name" value="Riboflavin_synthase-like_b-brl"/>
</dbReference>
<dbReference type="Gene3D" id="3.40.50.360">
    <property type="match status" value="1"/>
</dbReference>
<dbReference type="eggNOG" id="KOG1158">
    <property type="taxonomic scope" value="Eukaryota"/>
</dbReference>
<dbReference type="Pfam" id="PF00258">
    <property type="entry name" value="Flavodoxin_1"/>
    <property type="match status" value="1"/>
</dbReference>
<evidence type="ECO:0000256" key="2">
    <source>
        <dbReference type="ARBA" id="ARBA00001974"/>
    </source>
</evidence>
<dbReference type="Gene3D" id="1.20.990.10">
    <property type="entry name" value="NADPH-cytochrome p450 Reductase, Chain A, domain 3"/>
    <property type="match status" value="1"/>
</dbReference>
<dbReference type="Gramene" id="Bo3g175700.1">
    <property type="protein sequence ID" value="Bo3g175700.1"/>
    <property type="gene ID" value="Bo3g175700"/>
</dbReference>
<dbReference type="InterPro" id="IPR023173">
    <property type="entry name" value="NADPH_Cyt_P450_Rdtase_alpha"/>
</dbReference>
<proteinExistence type="predicted"/>
<dbReference type="HOGENOM" id="CLU_001570_17_8_1"/>
<keyword evidence="6" id="KW-0521">NADP</keyword>
<dbReference type="SUPFAM" id="SSF63380">
    <property type="entry name" value="Riboflavin synthase domain-like"/>
    <property type="match status" value="1"/>
</dbReference>
<dbReference type="GO" id="GO:0010181">
    <property type="term" value="F:FMN binding"/>
    <property type="evidence" value="ECO:0007669"/>
    <property type="project" value="InterPro"/>
</dbReference>
<dbReference type="EnsemblPlants" id="Bo3g175700.1">
    <property type="protein sequence ID" value="Bo3g175700.1"/>
    <property type="gene ID" value="Bo3g175700"/>
</dbReference>
<dbReference type="PROSITE" id="PS50902">
    <property type="entry name" value="FLAVODOXIN_LIKE"/>
    <property type="match status" value="1"/>
</dbReference>
<evidence type="ECO:0000313" key="10">
    <source>
        <dbReference type="Proteomes" id="UP000032141"/>
    </source>
</evidence>
<dbReference type="PANTHER" id="PTHR19384:SF117">
    <property type="entry name" value="NADPH--CYTOCHROME P450 REDUCTASE"/>
    <property type="match status" value="1"/>
</dbReference>
<dbReference type="AlphaFoldDB" id="A0A0D3BM79"/>
<dbReference type="PANTHER" id="PTHR19384">
    <property type="entry name" value="NITRIC OXIDE SYNTHASE-RELATED"/>
    <property type="match status" value="1"/>
</dbReference>
<accession>A0A0D3BM79</accession>
<dbReference type="Gene3D" id="2.40.30.10">
    <property type="entry name" value="Translation factors"/>
    <property type="match status" value="1"/>
</dbReference>
<sequence>MKSYWLDDYAADDDEYEEKLKQEDVAFFFLATYGDGEPTDNAARFYKWFTEGSDRGEWLKHLKYGVFGLGNRQYEHFNKVAKVVDGILVEQGAQRLVHVGLGDDDQCIEDDFTAWREALWPELDTLLREEGDTAVTPYTAAVLEYRVSIHSSEDALSEKHLANGNGHVVFDAQHPYRANVAVRRELHTPESDRSCTHLEFDIAGSGLTYETGDHVGVLCDNLNETVEEALRLLDMSPDTYFSLHSDKEDGTPISSSLPPPFPPCNLRTALTRYACLLSSPKKVGWFGLLSSRSFVFKTQLLSLQSALVALAAHTSDPTEAERLKHLASPAGKDEYSKWIVESQRSLLEVMAEFPSAKPPLGVFFAAVAPRLQPRFLI</sequence>
<dbReference type="Pfam" id="PF00667">
    <property type="entry name" value="FAD_binding_1"/>
    <property type="match status" value="2"/>
</dbReference>
<dbReference type="InterPro" id="IPR001094">
    <property type="entry name" value="Flavdoxin-like"/>
</dbReference>
<dbReference type="PRINTS" id="PR00369">
    <property type="entry name" value="FLAVODOXIN"/>
</dbReference>
<evidence type="ECO:0000259" key="8">
    <source>
        <dbReference type="PROSITE" id="PS50902"/>
    </source>
</evidence>
<evidence type="ECO:0000256" key="6">
    <source>
        <dbReference type="ARBA" id="ARBA00022857"/>
    </source>
</evidence>
<evidence type="ECO:0000256" key="5">
    <source>
        <dbReference type="ARBA" id="ARBA00022827"/>
    </source>
</evidence>
<evidence type="ECO:0000256" key="3">
    <source>
        <dbReference type="ARBA" id="ARBA00022630"/>
    </source>
</evidence>
<evidence type="ECO:0000256" key="1">
    <source>
        <dbReference type="ARBA" id="ARBA00001917"/>
    </source>
</evidence>
<evidence type="ECO:0000256" key="4">
    <source>
        <dbReference type="ARBA" id="ARBA00022643"/>
    </source>
</evidence>
<dbReference type="InterPro" id="IPR008254">
    <property type="entry name" value="Flavodoxin/NO_synth"/>
</dbReference>
<dbReference type="OMA" id="QFLPNGP"/>
<dbReference type="GO" id="GO:0050660">
    <property type="term" value="F:flavin adenine dinucleotide binding"/>
    <property type="evidence" value="ECO:0007669"/>
    <property type="project" value="TreeGrafter"/>
</dbReference>
<reference evidence="9 10" key="1">
    <citation type="journal article" date="2014" name="Genome Biol.">
        <title>Transcriptome and methylome profiling reveals relics of genome dominance in the mesopolyploid Brassica oleracea.</title>
        <authorList>
            <person name="Parkin I.A."/>
            <person name="Koh C."/>
            <person name="Tang H."/>
            <person name="Robinson S.J."/>
            <person name="Kagale S."/>
            <person name="Clarke W.E."/>
            <person name="Town C.D."/>
            <person name="Nixon J."/>
            <person name="Krishnakumar V."/>
            <person name="Bidwell S.L."/>
            <person name="Denoeud F."/>
            <person name="Belcram H."/>
            <person name="Links M.G."/>
            <person name="Just J."/>
            <person name="Clarke C."/>
            <person name="Bender T."/>
            <person name="Huebert T."/>
            <person name="Mason A.S."/>
            <person name="Pires J.C."/>
            <person name="Barker G."/>
            <person name="Moore J."/>
            <person name="Walley P.G."/>
            <person name="Manoli S."/>
            <person name="Batley J."/>
            <person name="Edwards D."/>
            <person name="Nelson M.N."/>
            <person name="Wang X."/>
            <person name="Paterson A.H."/>
            <person name="King G."/>
            <person name="Bancroft I."/>
            <person name="Chalhoub B."/>
            <person name="Sharpe A.G."/>
        </authorList>
    </citation>
    <scope>NUCLEOTIDE SEQUENCE</scope>
    <source>
        <strain evidence="9 10">cv. TO1000</strain>
    </source>
</reference>
<dbReference type="SUPFAM" id="SSF52218">
    <property type="entry name" value="Flavoproteins"/>
    <property type="match status" value="1"/>
</dbReference>
<keyword evidence="3" id="KW-0285">Flavoprotein</keyword>
<organism evidence="9 10">
    <name type="scientific">Brassica oleracea var. oleracea</name>
    <dbReference type="NCBI Taxonomy" id="109376"/>
    <lineage>
        <taxon>Eukaryota</taxon>
        <taxon>Viridiplantae</taxon>
        <taxon>Streptophyta</taxon>
        <taxon>Embryophyta</taxon>
        <taxon>Tracheophyta</taxon>
        <taxon>Spermatophyta</taxon>
        <taxon>Magnoliopsida</taxon>
        <taxon>eudicotyledons</taxon>
        <taxon>Gunneridae</taxon>
        <taxon>Pentapetalae</taxon>
        <taxon>rosids</taxon>
        <taxon>malvids</taxon>
        <taxon>Brassicales</taxon>
        <taxon>Brassicaceae</taxon>
        <taxon>Brassiceae</taxon>
        <taxon>Brassica</taxon>
    </lineage>
</organism>
<evidence type="ECO:0000313" key="9">
    <source>
        <dbReference type="EnsemblPlants" id="Bo3g175700.1"/>
    </source>
</evidence>
<comment type="cofactor">
    <cofactor evidence="1">
        <name>FMN</name>
        <dbReference type="ChEBI" id="CHEBI:58210"/>
    </cofactor>
</comment>
<keyword evidence="10" id="KW-1185">Reference proteome</keyword>
<dbReference type="InterPro" id="IPR029039">
    <property type="entry name" value="Flavoprotein-like_sf"/>
</dbReference>
<reference evidence="9" key="2">
    <citation type="submission" date="2015-03" db="UniProtKB">
        <authorList>
            <consortium name="EnsemblPlants"/>
        </authorList>
    </citation>
    <scope>IDENTIFICATION</scope>
</reference>
<dbReference type="STRING" id="109376.A0A0D3BM79"/>
<keyword evidence="7" id="KW-0560">Oxidoreductase</keyword>
<keyword evidence="5" id="KW-0274">FAD</keyword>
<keyword evidence="4" id="KW-0288">FMN</keyword>
<dbReference type="GO" id="GO:0005829">
    <property type="term" value="C:cytosol"/>
    <property type="evidence" value="ECO:0007669"/>
    <property type="project" value="TreeGrafter"/>
</dbReference>
<name>A0A0D3BM79_BRAOL</name>
<dbReference type="Proteomes" id="UP000032141">
    <property type="component" value="Chromosome C3"/>
</dbReference>
<dbReference type="InterPro" id="IPR003097">
    <property type="entry name" value="CysJ-like_FAD-binding"/>
</dbReference>
<dbReference type="GO" id="GO:0003958">
    <property type="term" value="F:NADPH-hemoprotein reductase activity"/>
    <property type="evidence" value="ECO:0007669"/>
    <property type="project" value="TreeGrafter"/>
</dbReference>
<evidence type="ECO:0000256" key="7">
    <source>
        <dbReference type="ARBA" id="ARBA00023002"/>
    </source>
</evidence>
<feature type="domain" description="Flavodoxin-like" evidence="8">
    <location>
        <begin position="1"/>
        <end position="120"/>
    </location>
</feature>
<comment type="cofactor">
    <cofactor evidence="2">
        <name>FAD</name>
        <dbReference type="ChEBI" id="CHEBI:57692"/>
    </cofactor>
</comment>
<protein>
    <recommendedName>
        <fullName evidence="8">Flavodoxin-like domain-containing protein</fullName>
    </recommendedName>
</protein>